<feature type="domain" description="RNase T2-like C-terminal" evidence="18">
    <location>
        <begin position="289"/>
        <end position="402"/>
    </location>
</feature>
<dbReference type="OrthoDB" id="435754at2759"/>
<evidence type="ECO:0000256" key="2">
    <source>
        <dbReference type="ARBA" id="ARBA00004496"/>
    </source>
</evidence>
<dbReference type="EMBL" id="MU151056">
    <property type="protein sequence ID" value="KAF9454203.1"/>
    <property type="molecule type" value="Genomic_DNA"/>
</dbReference>
<keyword evidence="8 17" id="KW-0732">Signal</keyword>
<reference evidence="19" key="1">
    <citation type="submission" date="2020-11" db="EMBL/GenBank/DDBJ databases">
        <authorList>
            <consortium name="DOE Joint Genome Institute"/>
            <person name="Ahrendt S."/>
            <person name="Riley R."/>
            <person name="Andreopoulos W."/>
            <person name="Labutti K."/>
            <person name="Pangilinan J."/>
            <person name="Ruiz-Duenas F.J."/>
            <person name="Barrasa J.M."/>
            <person name="Sanchez-Garcia M."/>
            <person name="Camarero S."/>
            <person name="Miyauchi S."/>
            <person name="Serrano A."/>
            <person name="Linde D."/>
            <person name="Babiker R."/>
            <person name="Drula E."/>
            <person name="Ayuso-Fernandez I."/>
            <person name="Pacheco R."/>
            <person name="Padilla G."/>
            <person name="Ferreira P."/>
            <person name="Barriuso J."/>
            <person name="Kellner H."/>
            <person name="Castanera R."/>
            <person name="Alfaro M."/>
            <person name="Ramirez L."/>
            <person name="Pisabarro A.G."/>
            <person name="Kuo A."/>
            <person name="Tritt A."/>
            <person name="Lipzen A."/>
            <person name="He G."/>
            <person name="Yan M."/>
            <person name="Ng V."/>
            <person name="Cullen D."/>
            <person name="Martin F."/>
            <person name="Rosso M.-N."/>
            <person name="Henrissat B."/>
            <person name="Hibbett D."/>
            <person name="Martinez A.T."/>
            <person name="Grigoriev I.V."/>
        </authorList>
    </citation>
    <scope>NUCLEOTIDE SEQUENCE</scope>
    <source>
        <strain evidence="19">MF-IS2</strain>
    </source>
</reference>
<dbReference type="PANTHER" id="PTHR11240:SF22">
    <property type="entry name" value="RIBONUCLEASE T2"/>
    <property type="match status" value="1"/>
</dbReference>
<keyword evidence="5" id="KW-0963">Cytoplasm</keyword>
<evidence type="ECO:0000256" key="8">
    <source>
        <dbReference type="ARBA" id="ARBA00022729"/>
    </source>
</evidence>
<keyword evidence="6" id="KW-0926">Vacuole</keyword>
<keyword evidence="11" id="KW-0325">Glycoprotein</keyword>
<keyword evidence="20" id="KW-1185">Reference proteome</keyword>
<comment type="similarity">
    <text evidence="3 16">Belongs to the RNase T2 family.</text>
</comment>
<evidence type="ECO:0000256" key="3">
    <source>
        <dbReference type="ARBA" id="ARBA00007469"/>
    </source>
</evidence>
<evidence type="ECO:0000256" key="13">
    <source>
        <dbReference type="ARBA" id="ARBA00025494"/>
    </source>
</evidence>
<keyword evidence="12" id="KW-0456">Lyase</keyword>
<evidence type="ECO:0000256" key="6">
    <source>
        <dbReference type="ARBA" id="ARBA00022554"/>
    </source>
</evidence>
<keyword evidence="7" id="KW-0540">Nuclease</keyword>
<evidence type="ECO:0000256" key="1">
    <source>
        <dbReference type="ARBA" id="ARBA00004410"/>
    </source>
</evidence>
<dbReference type="AlphaFoldDB" id="A0A9P5XMM6"/>
<proteinExistence type="inferred from homology"/>
<dbReference type="SUPFAM" id="SSF55895">
    <property type="entry name" value="Ribonuclease Rh-like"/>
    <property type="match status" value="1"/>
</dbReference>
<dbReference type="GO" id="GO:0006401">
    <property type="term" value="P:RNA catabolic process"/>
    <property type="evidence" value="ECO:0007669"/>
    <property type="project" value="UniProtKB-ARBA"/>
</dbReference>
<dbReference type="InterPro" id="IPR057328">
    <property type="entry name" value="RNaseT2L_C"/>
</dbReference>
<dbReference type="Gene3D" id="3.90.730.10">
    <property type="entry name" value="Ribonuclease T2-like"/>
    <property type="match status" value="1"/>
</dbReference>
<keyword evidence="10" id="KW-1015">Disulfide bond</keyword>
<dbReference type="Pfam" id="PF25488">
    <property type="entry name" value="RNaseT2L_C"/>
    <property type="match status" value="1"/>
</dbReference>
<comment type="caution">
    <text evidence="19">The sequence shown here is derived from an EMBL/GenBank/DDBJ whole genome shotgun (WGS) entry which is preliminary data.</text>
</comment>
<evidence type="ECO:0000256" key="12">
    <source>
        <dbReference type="ARBA" id="ARBA00023239"/>
    </source>
</evidence>
<dbReference type="InterPro" id="IPR033130">
    <property type="entry name" value="RNase_T2_His_AS_2"/>
</dbReference>
<dbReference type="EC" id="4.6.1.19" evidence="4"/>
<dbReference type="GO" id="GO:0003723">
    <property type="term" value="F:RNA binding"/>
    <property type="evidence" value="ECO:0007669"/>
    <property type="project" value="InterPro"/>
</dbReference>
<evidence type="ECO:0000256" key="15">
    <source>
        <dbReference type="PIRSR" id="PIRSR633697-1"/>
    </source>
</evidence>
<evidence type="ECO:0000313" key="20">
    <source>
        <dbReference type="Proteomes" id="UP000807342"/>
    </source>
</evidence>
<accession>A0A9P5XMM6</accession>
<feature type="active site" evidence="15">
    <location>
        <position position="146"/>
    </location>
</feature>
<dbReference type="GO" id="GO:0016787">
    <property type="term" value="F:hydrolase activity"/>
    <property type="evidence" value="ECO:0007669"/>
    <property type="project" value="UniProtKB-KW"/>
</dbReference>
<dbReference type="PROSITE" id="PS00531">
    <property type="entry name" value="RNASE_T2_2"/>
    <property type="match status" value="1"/>
</dbReference>
<evidence type="ECO:0000256" key="16">
    <source>
        <dbReference type="RuleBase" id="RU004328"/>
    </source>
</evidence>
<feature type="signal peptide" evidence="17">
    <location>
        <begin position="1"/>
        <end position="16"/>
    </location>
</feature>
<evidence type="ECO:0000256" key="9">
    <source>
        <dbReference type="ARBA" id="ARBA00022801"/>
    </source>
</evidence>
<dbReference type="GO" id="GO:0033897">
    <property type="term" value="F:ribonuclease T2 activity"/>
    <property type="evidence" value="ECO:0007669"/>
    <property type="project" value="UniProtKB-EC"/>
</dbReference>
<organism evidence="19 20">
    <name type="scientific">Macrolepiota fuliginosa MF-IS2</name>
    <dbReference type="NCBI Taxonomy" id="1400762"/>
    <lineage>
        <taxon>Eukaryota</taxon>
        <taxon>Fungi</taxon>
        <taxon>Dikarya</taxon>
        <taxon>Basidiomycota</taxon>
        <taxon>Agaricomycotina</taxon>
        <taxon>Agaricomycetes</taxon>
        <taxon>Agaricomycetidae</taxon>
        <taxon>Agaricales</taxon>
        <taxon>Agaricineae</taxon>
        <taxon>Agaricaceae</taxon>
        <taxon>Macrolepiota</taxon>
    </lineage>
</organism>
<dbReference type="InterPro" id="IPR036430">
    <property type="entry name" value="RNase_T2-like_sf"/>
</dbReference>
<evidence type="ECO:0000259" key="18">
    <source>
        <dbReference type="Pfam" id="PF25488"/>
    </source>
</evidence>
<dbReference type="InterPro" id="IPR001568">
    <property type="entry name" value="RNase_T2-like"/>
</dbReference>
<keyword evidence="9" id="KW-0378">Hydrolase</keyword>
<sequence>MIVPILIASFTGLAAAFPLSSPADVGGLFPRASSGCSTSGATSCHNSSAVSDSCCFEYPGGLLMQTQFWDTDPVTGPSNSWTIHGLWPDHCDGTYDSSCDSSRAYTNMSAILNANGASSTLSTIQKYWVDINGDDETFWEHEWAKHGTCMSTFKKTCISSSTPGADATAYIQTVVKLFQSLPTYTWLSNAGITPDTSTTYSLSTLTSAIKASWGHLPALDCSSGRLNGASYYFNLIGSGIDGTFVPIDAPYAGSCPSSGITYYPKTSGTTTTTTGTTTVNPPPTGTGVPARATIDALQSGSKIGGLLSLGTWSTQTLATYTLSGTTSSFTMTSSKGNCGVSSGTFACGSGVSLTTFSAVTSGSQLLLASGGSTAWSSDGTPSGTTVYTVYTGSSHAQDYTLSIVGI</sequence>
<feature type="active site" evidence="15">
    <location>
        <position position="84"/>
    </location>
</feature>
<dbReference type="PROSITE" id="PS00530">
    <property type="entry name" value="RNASE_T2_1"/>
    <property type="match status" value="1"/>
</dbReference>
<protein>
    <recommendedName>
        <fullName evidence="14">Ribonuclease T2-like</fullName>
        <ecNumber evidence="4">4.6.1.19</ecNumber>
    </recommendedName>
</protein>
<feature type="chain" id="PRO_5040328870" description="Ribonuclease T2-like" evidence="17">
    <location>
        <begin position="17"/>
        <end position="406"/>
    </location>
</feature>
<dbReference type="InterPro" id="IPR018188">
    <property type="entry name" value="RNase_T2_His_AS_1"/>
</dbReference>
<dbReference type="PANTHER" id="PTHR11240">
    <property type="entry name" value="RIBONUCLEASE T2"/>
    <property type="match status" value="1"/>
</dbReference>
<dbReference type="InterPro" id="IPR033697">
    <property type="entry name" value="Ribonuclease_T2_eukaryotic"/>
</dbReference>
<dbReference type="CDD" id="cd01061">
    <property type="entry name" value="RNase_T2_euk"/>
    <property type="match status" value="1"/>
</dbReference>
<dbReference type="Proteomes" id="UP000807342">
    <property type="component" value="Unassembled WGS sequence"/>
</dbReference>
<comment type="subcellular location">
    <subcellularLocation>
        <location evidence="2">Cytoplasm</location>
    </subcellularLocation>
    <subcellularLocation>
        <location evidence="1">Vacuole lumen</location>
    </subcellularLocation>
</comment>
<dbReference type="FunFam" id="3.90.730.10:FF:000004">
    <property type="entry name" value="Ribonuclease T2-like"/>
    <property type="match status" value="1"/>
</dbReference>
<evidence type="ECO:0000256" key="10">
    <source>
        <dbReference type="ARBA" id="ARBA00023157"/>
    </source>
</evidence>
<feature type="active site" evidence="15">
    <location>
        <position position="142"/>
    </location>
</feature>
<dbReference type="Pfam" id="PF00445">
    <property type="entry name" value="Ribonuclease_T2"/>
    <property type="match status" value="1"/>
</dbReference>
<dbReference type="GO" id="GO:0005576">
    <property type="term" value="C:extracellular region"/>
    <property type="evidence" value="ECO:0007669"/>
    <property type="project" value="TreeGrafter"/>
</dbReference>
<name>A0A9P5XMM6_9AGAR</name>
<evidence type="ECO:0000256" key="11">
    <source>
        <dbReference type="ARBA" id="ARBA00023180"/>
    </source>
</evidence>
<dbReference type="GO" id="GO:0005775">
    <property type="term" value="C:vacuolar lumen"/>
    <property type="evidence" value="ECO:0007669"/>
    <property type="project" value="UniProtKB-SubCell"/>
</dbReference>
<evidence type="ECO:0000256" key="17">
    <source>
        <dbReference type="SAM" id="SignalP"/>
    </source>
</evidence>
<evidence type="ECO:0000256" key="5">
    <source>
        <dbReference type="ARBA" id="ARBA00022490"/>
    </source>
</evidence>
<evidence type="ECO:0000256" key="7">
    <source>
        <dbReference type="ARBA" id="ARBA00022722"/>
    </source>
</evidence>
<evidence type="ECO:0000256" key="4">
    <source>
        <dbReference type="ARBA" id="ARBA00012571"/>
    </source>
</evidence>
<comment type="function">
    <text evidence="13">Rnase which modulates cell survival under stress conditions. Released from the vacuole to the cytoplasm during stress to promote tRNA and rRNA cleavage and to activate separately a downstream pathway that promotes cell death. Involved in cell size, vacuolar morphology and growth at high temperatures and high salt concentration.</text>
</comment>
<gene>
    <name evidence="19" type="ORF">P691DRAFT_492089</name>
</gene>
<evidence type="ECO:0000313" key="19">
    <source>
        <dbReference type="EMBL" id="KAF9454203.1"/>
    </source>
</evidence>
<evidence type="ECO:0000256" key="14">
    <source>
        <dbReference type="ARBA" id="ARBA00071169"/>
    </source>
</evidence>